<dbReference type="AlphaFoldDB" id="A0A0N4YTB7"/>
<evidence type="ECO:0000313" key="2">
    <source>
        <dbReference type="Proteomes" id="UP000271162"/>
    </source>
</evidence>
<keyword evidence="2" id="KW-1185">Reference proteome</keyword>
<accession>A0A0N4YTB7</accession>
<organism evidence="3">
    <name type="scientific">Nippostrongylus brasiliensis</name>
    <name type="common">Rat hookworm</name>
    <dbReference type="NCBI Taxonomy" id="27835"/>
    <lineage>
        <taxon>Eukaryota</taxon>
        <taxon>Metazoa</taxon>
        <taxon>Ecdysozoa</taxon>
        <taxon>Nematoda</taxon>
        <taxon>Chromadorea</taxon>
        <taxon>Rhabditida</taxon>
        <taxon>Rhabditina</taxon>
        <taxon>Rhabditomorpha</taxon>
        <taxon>Strongyloidea</taxon>
        <taxon>Heligmosomidae</taxon>
        <taxon>Nippostrongylus</taxon>
    </lineage>
</organism>
<dbReference type="WBParaSite" id="NBR_0002048901-mRNA-1">
    <property type="protein sequence ID" value="NBR_0002048901-mRNA-1"/>
    <property type="gene ID" value="NBR_0002048901"/>
</dbReference>
<evidence type="ECO:0000313" key="3">
    <source>
        <dbReference type="WBParaSite" id="NBR_0002048901-mRNA-1"/>
    </source>
</evidence>
<evidence type="ECO:0000313" key="1">
    <source>
        <dbReference type="EMBL" id="VDL84230.1"/>
    </source>
</evidence>
<name>A0A0N4YTB7_NIPBR</name>
<gene>
    <name evidence="1" type="ORF">NBR_LOCUS20493</name>
</gene>
<reference evidence="1 2" key="2">
    <citation type="submission" date="2018-11" db="EMBL/GenBank/DDBJ databases">
        <authorList>
            <consortium name="Pathogen Informatics"/>
        </authorList>
    </citation>
    <scope>NUCLEOTIDE SEQUENCE [LARGE SCALE GENOMIC DNA]</scope>
</reference>
<sequence>MFFVLLERARPTGRHGYATGTNGDLTGVLSRESMIDRTTVGSGDTCDLLDNDCAGLKKFFSSLLGLEPTLFSGRVLQQDDHTTVVSTCVCDAHAYVVAVSE</sequence>
<dbReference type="EMBL" id="UYSL01025191">
    <property type="protein sequence ID" value="VDL84230.1"/>
    <property type="molecule type" value="Genomic_DNA"/>
</dbReference>
<reference evidence="3" key="1">
    <citation type="submission" date="2017-02" db="UniProtKB">
        <authorList>
            <consortium name="WormBaseParasite"/>
        </authorList>
    </citation>
    <scope>IDENTIFICATION</scope>
</reference>
<dbReference type="Proteomes" id="UP000271162">
    <property type="component" value="Unassembled WGS sequence"/>
</dbReference>
<proteinExistence type="predicted"/>
<protein>
    <submittedName>
        <fullName evidence="3">CPSF_A domain-containing protein</fullName>
    </submittedName>
</protein>